<dbReference type="Pfam" id="PF01266">
    <property type="entry name" value="DAO"/>
    <property type="match status" value="1"/>
</dbReference>
<dbReference type="PANTHER" id="PTHR13847">
    <property type="entry name" value="SARCOSINE DEHYDROGENASE-RELATED"/>
    <property type="match status" value="1"/>
</dbReference>
<dbReference type="InterPro" id="IPR006076">
    <property type="entry name" value="FAD-dep_OxRdtase"/>
</dbReference>
<feature type="non-terminal residue" evidence="3">
    <location>
        <position position="1"/>
    </location>
</feature>
<feature type="domain" description="FAD dependent oxidoreductase" evidence="2">
    <location>
        <begin position="1"/>
        <end position="392"/>
    </location>
</feature>
<dbReference type="STRING" id="97972.A0A2V1DMD4"/>
<evidence type="ECO:0000256" key="1">
    <source>
        <dbReference type="SAM" id="MobiDB-lite"/>
    </source>
</evidence>
<reference evidence="3 4" key="1">
    <citation type="journal article" date="2018" name="Sci. Rep.">
        <title>Comparative genomics provides insights into the lifestyle and reveals functional heterogeneity of dark septate endophytic fungi.</title>
        <authorList>
            <person name="Knapp D.G."/>
            <person name="Nemeth J.B."/>
            <person name="Barry K."/>
            <person name="Hainaut M."/>
            <person name="Henrissat B."/>
            <person name="Johnson J."/>
            <person name="Kuo A."/>
            <person name="Lim J.H.P."/>
            <person name="Lipzen A."/>
            <person name="Nolan M."/>
            <person name="Ohm R.A."/>
            <person name="Tamas L."/>
            <person name="Grigoriev I.V."/>
            <person name="Spatafora J.W."/>
            <person name="Nagy L.G."/>
            <person name="Kovacs G.M."/>
        </authorList>
    </citation>
    <scope>NUCLEOTIDE SEQUENCE [LARGE SCALE GENOMIC DNA]</scope>
    <source>
        <strain evidence="3 4">DSE2036</strain>
    </source>
</reference>
<dbReference type="AlphaFoldDB" id="A0A2V1DMD4"/>
<dbReference type="GO" id="GO:0005770">
    <property type="term" value="C:late endosome"/>
    <property type="evidence" value="ECO:0007669"/>
    <property type="project" value="TreeGrafter"/>
</dbReference>
<dbReference type="Proteomes" id="UP000244855">
    <property type="component" value="Unassembled WGS sequence"/>
</dbReference>
<gene>
    <name evidence="3" type="ORF">DM02DRAFT_529177</name>
</gene>
<protein>
    <submittedName>
        <fullName evidence="3">FAD dependent oxidoreductase</fullName>
    </submittedName>
</protein>
<evidence type="ECO:0000259" key="2">
    <source>
        <dbReference type="Pfam" id="PF01266"/>
    </source>
</evidence>
<dbReference type="InterPro" id="IPR036188">
    <property type="entry name" value="FAD/NAD-bd_sf"/>
</dbReference>
<dbReference type="OrthoDB" id="498204at2759"/>
<dbReference type="GO" id="GO:0042147">
    <property type="term" value="P:retrograde transport, endosome to Golgi"/>
    <property type="evidence" value="ECO:0007669"/>
    <property type="project" value="TreeGrafter"/>
</dbReference>
<dbReference type="PANTHER" id="PTHR13847:SF150">
    <property type="entry name" value="OXIDOREDUCTASE TDA3-RELATED"/>
    <property type="match status" value="1"/>
</dbReference>
<dbReference type="SUPFAM" id="SSF51905">
    <property type="entry name" value="FAD/NAD(P)-binding domain"/>
    <property type="match status" value="1"/>
</dbReference>
<organism evidence="3 4">
    <name type="scientific">Periconia macrospinosa</name>
    <dbReference type="NCBI Taxonomy" id="97972"/>
    <lineage>
        <taxon>Eukaryota</taxon>
        <taxon>Fungi</taxon>
        <taxon>Dikarya</taxon>
        <taxon>Ascomycota</taxon>
        <taxon>Pezizomycotina</taxon>
        <taxon>Dothideomycetes</taxon>
        <taxon>Pleosporomycetidae</taxon>
        <taxon>Pleosporales</taxon>
        <taxon>Massarineae</taxon>
        <taxon>Periconiaceae</taxon>
        <taxon>Periconia</taxon>
    </lineage>
</organism>
<dbReference type="GO" id="GO:0005829">
    <property type="term" value="C:cytosol"/>
    <property type="evidence" value="ECO:0007669"/>
    <property type="project" value="GOC"/>
</dbReference>
<accession>A0A2V1DMD4</accession>
<name>A0A2V1DMD4_9PLEO</name>
<evidence type="ECO:0000313" key="3">
    <source>
        <dbReference type="EMBL" id="PVH99377.1"/>
    </source>
</evidence>
<feature type="compositionally biased region" description="Low complexity" evidence="1">
    <location>
        <begin position="108"/>
        <end position="118"/>
    </location>
</feature>
<proteinExistence type="predicted"/>
<feature type="region of interest" description="Disordered" evidence="1">
    <location>
        <begin position="89"/>
        <end position="118"/>
    </location>
</feature>
<dbReference type="EMBL" id="KZ805393">
    <property type="protein sequence ID" value="PVH99377.1"/>
    <property type="molecule type" value="Genomic_DNA"/>
</dbReference>
<sequence>GAGVIGSTAAFFLSHHESFDPSRGDKITLLEATKIAGGASGKAGGLLALWAYPSSIVGLSYRLHRELAEKHNGSERWGYRTVHCGQLDTRGVLSPGTSPPSKNEKKSSSLPLGSGVSLQKRSPDAIGLLRAAGVPSDLDWVAAEGVQGYEAMGDPTTTAQVHPYDFTTSMAKLAEEKGVEIIYGSATRIEKDAGKVTGVAYRPKINDNANIASPSSVSEESIIEAHAVILTAGPWTPTIYPSIPISALRAHSVTIRPSRPVSPYCLFTSIALQNSGQTVTATPEIYPRSWSGDPGDTLVPLPSSTAAVETDISRCDDIIAQVQSISHEIRDGKVLVKQACYLPNVDGRKARGGGEGPIIGESTKVKGLFVGAGHTCWGIQNAPATGVCLSELVWEGRVRSANVEGLGCRRFGI</sequence>
<keyword evidence="4" id="KW-1185">Reference proteome</keyword>
<evidence type="ECO:0000313" key="4">
    <source>
        <dbReference type="Proteomes" id="UP000244855"/>
    </source>
</evidence>
<dbReference type="Gene3D" id="3.50.50.60">
    <property type="entry name" value="FAD/NAD(P)-binding domain"/>
    <property type="match status" value="3"/>
</dbReference>